<accession>A0A175YFF2</accession>
<dbReference type="EMBL" id="CP093351">
    <property type="protein sequence ID" value="WOH15208.1"/>
    <property type="molecule type" value="Genomic_DNA"/>
</dbReference>
<keyword evidence="5" id="KW-0539">Nucleus</keyword>
<evidence type="ECO:0000256" key="1">
    <source>
        <dbReference type="ARBA" id="ARBA00004123"/>
    </source>
</evidence>
<proteinExistence type="predicted"/>
<evidence type="ECO:0000313" key="8">
    <source>
        <dbReference type="EMBL" id="WOH15208.1"/>
    </source>
</evidence>
<keyword evidence="4" id="KW-0804">Transcription</keyword>
<gene>
    <name evidence="7" type="ORF">DCAR_029963</name>
    <name evidence="8" type="ORF">DCAR_0934745</name>
</gene>
<feature type="domain" description="TF-B3" evidence="6">
    <location>
        <begin position="334"/>
        <end position="427"/>
    </location>
</feature>
<reference evidence="7" key="1">
    <citation type="journal article" date="2016" name="Nat. Genet.">
        <title>A high-quality carrot genome assembly provides new insights into carotenoid accumulation and asterid genome evolution.</title>
        <authorList>
            <person name="Iorizzo M."/>
            <person name="Ellison S."/>
            <person name="Senalik D."/>
            <person name="Zeng P."/>
            <person name="Satapoomin P."/>
            <person name="Huang J."/>
            <person name="Bowman M."/>
            <person name="Iovene M."/>
            <person name="Sanseverino W."/>
            <person name="Cavagnaro P."/>
            <person name="Yildiz M."/>
            <person name="Macko-Podgorni A."/>
            <person name="Moranska E."/>
            <person name="Grzebelus E."/>
            <person name="Grzebelus D."/>
            <person name="Ashrafi H."/>
            <person name="Zheng Z."/>
            <person name="Cheng S."/>
            <person name="Spooner D."/>
            <person name="Van Deynze A."/>
            <person name="Simon P."/>
        </authorList>
    </citation>
    <scope>NUCLEOTIDE SEQUENCE [LARGE SCALE GENOMIC DNA]</scope>
    <source>
        <tissue evidence="7">Leaf</tissue>
    </source>
</reference>
<comment type="subcellular location">
    <subcellularLocation>
        <location evidence="1">Nucleus</location>
    </subcellularLocation>
</comment>
<dbReference type="EMBL" id="LNRQ01000009">
    <property type="protein sequence ID" value="KZM82394.1"/>
    <property type="molecule type" value="Genomic_DNA"/>
</dbReference>
<dbReference type="Gramene" id="KZM82394">
    <property type="protein sequence ID" value="KZM82394"/>
    <property type="gene ID" value="DCAR_029963"/>
</dbReference>
<protein>
    <recommendedName>
        <fullName evidence="6">TF-B3 domain-containing protein</fullName>
    </recommendedName>
</protein>
<organism evidence="7">
    <name type="scientific">Daucus carota subsp. sativus</name>
    <name type="common">Carrot</name>
    <dbReference type="NCBI Taxonomy" id="79200"/>
    <lineage>
        <taxon>Eukaryota</taxon>
        <taxon>Viridiplantae</taxon>
        <taxon>Streptophyta</taxon>
        <taxon>Embryophyta</taxon>
        <taxon>Tracheophyta</taxon>
        <taxon>Spermatophyta</taxon>
        <taxon>Magnoliopsida</taxon>
        <taxon>eudicotyledons</taxon>
        <taxon>Gunneridae</taxon>
        <taxon>Pentapetalae</taxon>
        <taxon>asterids</taxon>
        <taxon>campanulids</taxon>
        <taxon>Apiales</taxon>
        <taxon>Apiaceae</taxon>
        <taxon>Apioideae</taxon>
        <taxon>Scandiceae</taxon>
        <taxon>Daucinae</taxon>
        <taxon>Daucus</taxon>
        <taxon>Daucus sect. Daucus</taxon>
    </lineage>
</organism>
<dbReference type="Proteomes" id="UP000077755">
    <property type="component" value="Chromosome 9"/>
</dbReference>
<reference evidence="8" key="2">
    <citation type="submission" date="2022-03" db="EMBL/GenBank/DDBJ databases">
        <title>Draft title - Genomic analysis of global carrot germplasm unveils the trajectory of domestication and the origin of high carotenoid orange carrot.</title>
        <authorList>
            <person name="Iorizzo M."/>
            <person name="Ellison S."/>
            <person name="Senalik D."/>
            <person name="Macko-Podgorni A."/>
            <person name="Grzebelus D."/>
            <person name="Bostan H."/>
            <person name="Rolling W."/>
            <person name="Curaba J."/>
            <person name="Simon P."/>
        </authorList>
    </citation>
    <scope>NUCLEOTIDE SEQUENCE</scope>
    <source>
        <tissue evidence="8">Leaf</tissue>
    </source>
</reference>
<dbReference type="InterPro" id="IPR015300">
    <property type="entry name" value="DNA-bd_pseudobarrel_sf"/>
</dbReference>
<evidence type="ECO:0000256" key="2">
    <source>
        <dbReference type="ARBA" id="ARBA00023015"/>
    </source>
</evidence>
<keyword evidence="3" id="KW-0238">DNA-binding</keyword>
<dbReference type="GO" id="GO:0005634">
    <property type="term" value="C:nucleus"/>
    <property type="evidence" value="ECO:0007669"/>
    <property type="project" value="UniProtKB-SubCell"/>
</dbReference>
<keyword evidence="9" id="KW-1185">Reference proteome</keyword>
<evidence type="ECO:0000256" key="4">
    <source>
        <dbReference type="ARBA" id="ARBA00023163"/>
    </source>
</evidence>
<name>A0A175YFF2_DAUCS</name>
<dbReference type="InterPro" id="IPR003340">
    <property type="entry name" value="B3_DNA-bd"/>
</dbReference>
<dbReference type="PROSITE" id="PS50863">
    <property type="entry name" value="B3"/>
    <property type="match status" value="1"/>
</dbReference>
<dbReference type="Gene3D" id="2.40.330.10">
    <property type="entry name" value="DNA-binding pseudobarrel domain"/>
    <property type="match status" value="1"/>
</dbReference>
<dbReference type="AlphaFoldDB" id="A0A175YFF2"/>
<keyword evidence="2" id="KW-0805">Transcription regulation</keyword>
<dbReference type="GO" id="GO:0003677">
    <property type="term" value="F:DNA binding"/>
    <property type="evidence" value="ECO:0007669"/>
    <property type="project" value="UniProtKB-KW"/>
</dbReference>
<evidence type="ECO:0000313" key="9">
    <source>
        <dbReference type="Proteomes" id="UP000077755"/>
    </source>
</evidence>
<evidence type="ECO:0000259" key="6">
    <source>
        <dbReference type="PROSITE" id="PS50863"/>
    </source>
</evidence>
<evidence type="ECO:0000256" key="3">
    <source>
        <dbReference type="ARBA" id="ARBA00023125"/>
    </source>
</evidence>
<sequence length="427" mass="49497">MDQLQKNSTPVSKTQNLVDERNALVEKWQRILANADAAVEASFLSVSKSRESFGILSMPDDFVHSFGAMLPIRIGLSCRNIMWVVKYDLQQREIIGLSKFMRYYGMKIFNMAQLDYYGEGLFVVSLFKDTALELNYPVGMPKDLNMSKEWEEQNRDDYVVRAGTFQLAACETSIFFNCCTNKDGYASMLILESDMEMDRGLMMMPFLVGELYGWKLRQIKKNSMGGIEHRFYYLSFPGYMYLLEDLLRDFRVKRNDTLIFKMNESDTLLCRVYDCNGMEIGYDYRPGKQATNRSPEWIWSFEQSTDRGQIELMKYAVDEDNMQIDESDNIKDFSTHLTEGNVDKKTHGLFIPASIKPQGGKWKRSQSIRLRTDKGVWIVGITVAGKKAIFCAGWNKFVRDNIYVAGQRLNFRLVDRSEPMEFEITKI</sequence>
<dbReference type="SUPFAM" id="SSF101936">
    <property type="entry name" value="DNA-binding pseudobarrel domain"/>
    <property type="match status" value="1"/>
</dbReference>
<evidence type="ECO:0000256" key="5">
    <source>
        <dbReference type="ARBA" id="ARBA00023242"/>
    </source>
</evidence>
<evidence type="ECO:0000313" key="7">
    <source>
        <dbReference type="EMBL" id="KZM82394.1"/>
    </source>
</evidence>